<keyword evidence="2" id="KW-1185">Reference proteome</keyword>
<proteinExistence type="predicted"/>
<gene>
    <name evidence="1" type="ORF">CYMTET_43514</name>
</gene>
<dbReference type="Proteomes" id="UP001190700">
    <property type="component" value="Unassembled WGS sequence"/>
</dbReference>
<sequence length="93" mass="9938">ETPVEDALRTAVLKQEVKLQAGELKRAQRLADLARSTQVELGLSFPGRSSPRTAVGAGSRNTSRAACICSTQTPISPQWDMLHADSRSSSGVM</sequence>
<dbReference type="EMBL" id="LGRX02029337">
    <property type="protein sequence ID" value="KAK3246975.1"/>
    <property type="molecule type" value="Genomic_DNA"/>
</dbReference>
<accession>A0AAE0C3Y2</accession>
<evidence type="ECO:0000313" key="1">
    <source>
        <dbReference type="EMBL" id="KAK3246975.1"/>
    </source>
</evidence>
<reference evidence="1 2" key="1">
    <citation type="journal article" date="2015" name="Genome Biol. Evol.">
        <title>Comparative Genomics of a Bacterivorous Green Alga Reveals Evolutionary Causalities and Consequences of Phago-Mixotrophic Mode of Nutrition.</title>
        <authorList>
            <person name="Burns J.A."/>
            <person name="Paasch A."/>
            <person name="Narechania A."/>
            <person name="Kim E."/>
        </authorList>
    </citation>
    <scope>NUCLEOTIDE SEQUENCE [LARGE SCALE GENOMIC DNA]</scope>
    <source>
        <strain evidence="1 2">PLY_AMNH</strain>
    </source>
</reference>
<dbReference type="AlphaFoldDB" id="A0AAE0C3Y2"/>
<feature type="non-terminal residue" evidence="1">
    <location>
        <position position="1"/>
    </location>
</feature>
<comment type="caution">
    <text evidence="1">The sequence shown here is derived from an EMBL/GenBank/DDBJ whole genome shotgun (WGS) entry which is preliminary data.</text>
</comment>
<name>A0AAE0C3Y2_9CHLO</name>
<evidence type="ECO:0000313" key="2">
    <source>
        <dbReference type="Proteomes" id="UP001190700"/>
    </source>
</evidence>
<organism evidence="1 2">
    <name type="scientific">Cymbomonas tetramitiformis</name>
    <dbReference type="NCBI Taxonomy" id="36881"/>
    <lineage>
        <taxon>Eukaryota</taxon>
        <taxon>Viridiplantae</taxon>
        <taxon>Chlorophyta</taxon>
        <taxon>Pyramimonadophyceae</taxon>
        <taxon>Pyramimonadales</taxon>
        <taxon>Pyramimonadaceae</taxon>
        <taxon>Cymbomonas</taxon>
    </lineage>
</organism>
<protein>
    <submittedName>
        <fullName evidence="1">Uncharacterized protein</fullName>
    </submittedName>
</protein>